<dbReference type="GO" id="GO:0005829">
    <property type="term" value="C:cytosol"/>
    <property type="evidence" value="ECO:0007669"/>
    <property type="project" value="TreeGrafter"/>
</dbReference>
<dbReference type="Gene3D" id="3.40.640.10">
    <property type="entry name" value="Type I PLP-dependent aspartate aminotransferase-like (Major domain)"/>
    <property type="match status" value="1"/>
</dbReference>
<dbReference type="CDD" id="cd00378">
    <property type="entry name" value="SHMT"/>
    <property type="match status" value="1"/>
</dbReference>
<evidence type="ECO:0000259" key="14">
    <source>
        <dbReference type="Pfam" id="PF00464"/>
    </source>
</evidence>
<keyword evidence="15" id="KW-0489">Methyltransferase</keyword>
<dbReference type="EMBL" id="FNJQ01000005">
    <property type="protein sequence ID" value="SDP03444.1"/>
    <property type="molecule type" value="Genomic_DNA"/>
</dbReference>
<comment type="function">
    <text evidence="11">Catalyzes the reversible interconversion of serine and glycine with tetrahydrofolate (THF) serving as the one-carbon carrier. This reaction serves as the major source of one-carbon groups required for the biosynthesis of purines, thymidylate, methionine, and other important biomolecules. Also exhibits THF-independent aldolase activity toward beta-hydroxyamino acids, producing glycine and aldehydes, via a retro-aldol mechanism. Thus, is able to catalyze the cleavage of L-allo-threonine.</text>
</comment>
<dbReference type="SUPFAM" id="SSF53383">
    <property type="entry name" value="PLP-dependent transferases"/>
    <property type="match status" value="1"/>
</dbReference>
<evidence type="ECO:0000256" key="1">
    <source>
        <dbReference type="ARBA" id="ARBA00001528"/>
    </source>
</evidence>
<dbReference type="PANTHER" id="PTHR11680:SF35">
    <property type="entry name" value="SERINE HYDROXYMETHYLTRANSFERASE 1"/>
    <property type="match status" value="1"/>
</dbReference>
<evidence type="ECO:0000313" key="15">
    <source>
        <dbReference type="EMBL" id="SDP03444.1"/>
    </source>
</evidence>
<feature type="binding site" evidence="12">
    <location>
        <begin position="353"/>
        <end position="355"/>
    </location>
    <ligand>
        <name>(6S)-5,6,7,8-tetrahydrofolate</name>
        <dbReference type="ChEBI" id="CHEBI:57453"/>
    </ligand>
</feature>
<name>A0A1H0PEK7_SELRU</name>
<dbReference type="InterPro" id="IPR001085">
    <property type="entry name" value="Ser_HO-MeTrfase"/>
</dbReference>
<dbReference type="Proteomes" id="UP000182412">
    <property type="component" value="Unassembled WGS sequence"/>
</dbReference>
<dbReference type="InterPro" id="IPR019798">
    <property type="entry name" value="Ser_HO-MeTrfase_PLP_BS"/>
</dbReference>
<evidence type="ECO:0000256" key="9">
    <source>
        <dbReference type="ARBA" id="ARBA00022679"/>
    </source>
</evidence>
<dbReference type="FunFam" id="3.40.640.10:FF:000001">
    <property type="entry name" value="Serine hydroxymethyltransferase"/>
    <property type="match status" value="1"/>
</dbReference>
<dbReference type="HAMAP" id="MF_00051">
    <property type="entry name" value="SHMT"/>
    <property type="match status" value="1"/>
</dbReference>
<dbReference type="GO" id="GO:0032259">
    <property type="term" value="P:methylation"/>
    <property type="evidence" value="ECO:0007669"/>
    <property type="project" value="UniProtKB-KW"/>
</dbReference>
<dbReference type="PANTHER" id="PTHR11680">
    <property type="entry name" value="SERINE HYDROXYMETHYLTRANSFERASE"/>
    <property type="match status" value="1"/>
</dbReference>
<dbReference type="RefSeq" id="WP_074571526.1">
    <property type="nucleotide sequence ID" value="NZ_FNJQ01000005.1"/>
</dbReference>
<protein>
    <recommendedName>
        <fullName evidence="12">Serine hydroxymethyltransferase</fullName>
        <shortName evidence="12">SHMT</shortName>
        <shortName evidence="12">Serine methylase</shortName>
        <ecNumber evidence="12">2.1.2.1</ecNumber>
    </recommendedName>
</protein>
<keyword evidence="8 12" id="KW-0028">Amino-acid biosynthesis</keyword>
<accession>A0A1H0PEK7</accession>
<comment type="pathway">
    <text evidence="12">Amino-acid biosynthesis; glycine biosynthesis; glycine from L-serine: step 1/1.</text>
</comment>
<comment type="caution">
    <text evidence="12">Lacks conserved residue(s) required for the propagation of feature annotation.</text>
</comment>
<organism evidence="15 16">
    <name type="scientific">Selenomonas ruminantium</name>
    <dbReference type="NCBI Taxonomy" id="971"/>
    <lineage>
        <taxon>Bacteria</taxon>
        <taxon>Bacillati</taxon>
        <taxon>Bacillota</taxon>
        <taxon>Negativicutes</taxon>
        <taxon>Selenomonadales</taxon>
        <taxon>Selenomonadaceae</taxon>
        <taxon>Selenomonas</taxon>
    </lineage>
</organism>
<dbReference type="InterPro" id="IPR015424">
    <property type="entry name" value="PyrdxlP-dep_Trfase"/>
</dbReference>
<dbReference type="Pfam" id="PF00464">
    <property type="entry name" value="SHMT"/>
    <property type="match status" value="1"/>
</dbReference>
<evidence type="ECO:0000256" key="3">
    <source>
        <dbReference type="ARBA" id="ARBA00004496"/>
    </source>
</evidence>
<evidence type="ECO:0000256" key="4">
    <source>
        <dbReference type="ARBA" id="ARBA00006376"/>
    </source>
</evidence>
<comment type="similarity">
    <text evidence="4 12">Belongs to the SHMT family.</text>
</comment>
<dbReference type="OrthoDB" id="9803846at2"/>
<feature type="binding site" evidence="12">
    <location>
        <position position="120"/>
    </location>
    <ligand>
        <name>(6S)-5,6,7,8-tetrahydrofolate</name>
        <dbReference type="ChEBI" id="CHEBI:57453"/>
    </ligand>
</feature>
<dbReference type="InterPro" id="IPR015421">
    <property type="entry name" value="PyrdxlP-dep_Trfase_major"/>
</dbReference>
<dbReference type="InterPro" id="IPR049943">
    <property type="entry name" value="Ser_HO-MeTrfase-like"/>
</dbReference>
<dbReference type="GO" id="GO:0019264">
    <property type="term" value="P:glycine biosynthetic process from serine"/>
    <property type="evidence" value="ECO:0007669"/>
    <property type="project" value="UniProtKB-UniRule"/>
</dbReference>
<dbReference type="GO" id="GO:0035999">
    <property type="term" value="P:tetrahydrofolate interconversion"/>
    <property type="evidence" value="ECO:0007669"/>
    <property type="project" value="UniProtKB-UniRule"/>
</dbReference>
<dbReference type="EC" id="2.1.2.1" evidence="12"/>
<dbReference type="PIRSF" id="PIRSF000412">
    <property type="entry name" value="SHMT"/>
    <property type="match status" value="1"/>
</dbReference>
<feature type="binding site" evidence="12">
    <location>
        <begin position="124"/>
        <end position="126"/>
    </location>
    <ligand>
        <name>(6S)-5,6,7,8-tetrahydrofolate</name>
        <dbReference type="ChEBI" id="CHEBI:57453"/>
    </ligand>
</feature>
<reference evidence="15 16" key="1">
    <citation type="submission" date="2016-10" db="EMBL/GenBank/DDBJ databases">
        <authorList>
            <person name="de Groot N.N."/>
        </authorList>
    </citation>
    <scope>NUCLEOTIDE SEQUENCE [LARGE SCALE GENOMIC DNA]</scope>
    <source>
        <strain evidence="15 16">S137</strain>
    </source>
</reference>
<dbReference type="GO" id="GO:0030170">
    <property type="term" value="F:pyridoxal phosphate binding"/>
    <property type="evidence" value="ECO:0007669"/>
    <property type="project" value="UniProtKB-UniRule"/>
</dbReference>
<comment type="catalytic activity">
    <reaction evidence="1 12">
        <text>(6R)-5,10-methylene-5,6,7,8-tetrahydrofolate + glycine + H2O = (6S)-5,6,7,8-tetrahydrofolate + L-serine</text>
        <dbReference type="Rhea" id="RHEA:15481"/>
        <dbReference type="ChEBI" id="CHEBI:15377"/>
        <dbReference type="ChEBI" id="CHEBI:15636"/>
        <dbReference type="ChEBI" id="CHEBI:33384"/>
        <dbReference type="ChEBI" id="CHEBI:57305"/>
        <dbReference type="ChEBI" id="CHEBI:57453"/>
        <dbReference type="EC" id="2.1.2.1"/>
    </reaction>
</comment>
<comment type="subcellular location">
    <subcellularLocation>
        <location evidence="3 12">Cytoplasm</location>
    </subcellularLocation>
</comment>
<evidence type="ECO:0000256" key="6">
    <source>
        <dbReference type="ARBA" id="ARBA00022490"/>
    </source>
</evidence>
<dbReference type="UniPathway" id="UPA00193"/>
<dbReference type="NCBIfam" id="NF000586">
    <property type="entry name" value="PRK00011.1"/>
    <property type="match status" value="1"/>
</dbReference>
<evidence type="ECO:0000256" key="12">
    <source>
        <dbReference type="HAMAP-Rule" id="MF_00051"/>
    </source>
</evidence>
<keyword evidence="6 12" id="KW-0963">Cytoplasm</keyword>
<feature type="site" description="Plays an important role in substrate specificity" evidence="12">
    <location>
        <position position="228"/>
    </location>
</feature>
<dbReference type="FunFam" id="3.90.1150.10:FF:000003">
    <property type="entry name" value="Serine hydroxymethyltransferase"/>
    <property type="match status" value="1"/>
</dbReference>
<dbReference type="Gene3D" id="3.90.1150.10">
    <property type="entry name" value="Aspartate Aminotransferase, domain 1"/>
    <property type="match status" value="1"/>
</dbReference>
<evidence type="ECO:0000256" key="13">
    <source>
        <dbReference type="PIRSR" id="PIRSR000412-50"/>
    </source>
</evidence>
<feature type="modified residue" description="N6-(pyridoxal phosphate)lysine" evidence="12 13">
    <location>
        <position position="229"/>
    </location>
</feature>
<comment type="cofactor">
    <cofactor evidence="2 12 13">
        <name>pyridoxal 5'-phosphate</name>
        <dbReference type="ChEBI" id="CHEBI:597326"/>
    </cofactor>
</comment>
<dbReference type="GO" id="GO:0008168">
    <property type="term" value="F:methyltransferase activity"/>
    <property type="evidence" value="ECO:0007669"/>
    <property type="project" value="UniProtKB-KW"/>
</dbReference>
<evidence type="ECO:0000256" key="2">
    <source>
        <dbReference type="ARBA" id="ARBA00001933"/>
    </source>
</evidence>
<keyword evidence="7 12" id="KW-0554">One-carbon metabolism</keyword>
<feature type="domain" description="Serine hydroxymethyltransferase-like" evidence="14">
    <location>
        <begin position="7"/>
        <end position="384"/>
    </location>
</feature>
<dbReference type="InterPro" id="IPR039429">
    <property type="entry name" value="SHMT-like_dom"/>
</dbReference>
<dbReference type="UniPathway" id="UPA00288">
    <property type="reaction ID" value="UER01023"/>
</dbReference>
<evidence type="ECO:0000256" key="7">
    <source>
        <dbReference type="ARBA" id="ARBA00022563"/>
    </source>
</evidence>
<keyword evidence="9 12" id="KW-0808">Transferase</keyword>
<comment type="subunit">
    <text evidence="5 12">Homodimer.</text>
</comment>
<proteinExistence type="inferred from homology"/>
<keyword evidence="10 12" id="KW-0663">Pyridoxal phosphate</keyword>
<evidence type="ECO:0000256" key="11">
    <source>
        <dbReference type="ARBA" id="ARBA00054606"/>
    </source>
</evidence>
<dbReference type="InterPro" id="IPR015422">
    <property type="entry name" value="PyrdxlP-dep_Trfase_small"/>
</dbReference>
<evidence type="ECO:0000313" key="16">
    <source>
        <dbReference type="Proteomes" id="UP000182412"/>
    </source>
</evidence>
<dbReference type="AlphaFoldDB" id="A0A1H0PEK7"/>
<dbReference type="PROSITE" id="PS00096">
    <property type="entry name" value="SHMT"/>
    <property type="match status" value="1"/>
</dbReference>
<sequence>MNLMEILQQSDPEVAKHVGSELNRQREKLELIASENIVSPAVLAAQGSVLTNKYAEGYPGKRYYGGCEFVDEVETLAIERAKKLFGAEYANVQPHSGAQANMAVFFALLQPGDTVMGMNLNDGGHLTHGSPVNMSGKYFHIVPYGVDKETEKIDYDALEAKAKECKPKLIVAGASAYARTLDFPRLAEIAHGVGAYLMVDIAHIAGLVAAGMHPSPVPYADVVTTTTHKTLRGPRGGMILCKDAEFGKQFNKAVFPGIQGGPLMHVIAAKAVALGEALKPEFKEYAQQVVKNAAVLAKTLQEEGFRIVSGGTDNHLMLVDLTNKGITGKVAQTVLDEVNITANRNTIPFEPLSPFVTSGLRLGTPALTTRGFKEADLQEVGKIIALVLSDVENEEKKAEARRRVAALCEKYPLYAGM</sequence>
<evidence type="ECO:0000256" key="10">
    <source>
        <dbReference type="ARBA" id="ARBA00022898"/>
    </source>
</evidence>
<gene>
    <name evidence="12" type="primary">glyA</name>
    <name evidence="15" type="ORF">SAMN05216366_10512</name>
</gene>
<evidence type="ECO:0000256" key="8">
    <source>
        <dbReference type="ARBA" id="ARBA00022605"/>
    </source>
</evidence>
<evidence type="ECO:0000256" key="5">
    <source>
        <dbReference type="ARBA" id="ARBA00011738"/>
    </source>
</evidence>
<dbReference type="GO" id="GO:0004372">
    <property type="term" value="F:glycine hydroxymethyltransferase activity"/>
    <property type="evidence" value="ECO:0007669"/>
    <property type="project" value="UniProtKB-UniRule"/>
</dbReference>
<comment type="pathway">
    <text evidence="12">One-carbon metabolism; tetrahydrofolate interconversion.</text>
</comment>